<proteinExistence type="predicted"/>
<dbReference type="EMBL" id="OU898284">
    <property type="protein sequence ID" value="CAG9840826.1"/>
    <property type="molecule type" value="Genomic_DNA"/>
</dbReference>
<name>A0A9N9T8D7_DIABA</name>
<gene>
    <name evidence="1" type="ORF">DIABBA_LOCUS13449</name>
</gene>
<reference evidence="1" key="1">
    <citation type="submission" date="2022-01" db="EMBL/GenBank/DDBJ databases">
        <authorList>
            <person name="King R."/>
        </authorList>
    </citation>
    <scope>NUCLEOTIDE SEQUENCE</scope>
</reference>
<accession>A0A9N9T8D7</accession>
<protein>
    <submittedName>
        <fullName evidence="1">Uncharacterized protein</fullName>
    </submittedName>
</protein>
<dbReference type="Proteomes" id="UP001153709">
    <property type="component" value="Chromosome 9"/>
</dbReference>
<sequence length="366" mass="41144">MSDSDSNISNTSAKVVKKRKYTQVYKIPWEDESKFKGCLGKSKSQSHHKLLPMCKCQISHKTLLDCFIQREIIDKSAVLDINYKNPRNRLPIREVYFGSDIRQTCVMTSHPNNNVGTAKKEIFDTGEPLPSEFTHQIVGKKPTIGINNTSPVLVKATISLYSDDECMTPYPTPCTSPEHCGQFCDGSFYLCQEIDIIDSASYRVTVSSEGLSTPSSVLSVNSPSLSLVTSFSISSQKGHTLNEGDSVHSVIEKASHSKDIFTPTEWHTMIRWAKTSGDPYIVKQMATNNFKNYKALLVTRGSTRNAHTREVALEDCYDGFRPISLDKFKDLNQLCATGIIPQRYHNFYKNLKQRNNNNISDNDSSE</sequence>
<evidence type="ECO:0000313" key="1">
    <source>
        <dbReference type="EMBL" id="CAG9840826.1"/>
    </source>
</evidence>
<organism evidence="1 2">
    <name type="scientific">Diabrotica balteata</name>
    <name type="common">Banded cucumber beetle</name>
    <dbReference type="NCBI Taxonomy" id="107213"/>
    <lineage>
        <taxon>Eukaryota</taxon>
        <taxon>Metazoa</taxon>
        <taxon>Ecdysozoa</taxon>
        <taxon>Arthropoda</taxon>
        <taxon>Hexapoda</taxon>
        <taxon>Insecta</taxon>
        <taxon>Pterygota</taxon>
        <taxon>Neoptera</taxon>
        <taxon>Endopterygota</taxon>
        <taxon>Coleoptera</taxon>
        <taxon>Polyphaga</taxon>
        <taxon>Cucujiformia</taxon>
        <taxon>Chrysomeloidea</taxon>
        <taxon>Chrysomelidae</taxon>
        <taxon>Galerucinae</taxon>
        <taxon>Diabroticina</taxon>
        <taxon>Diabroticites</taxon>
        <taxon>Diabrotica</taxon>
    </lineage>
</organism>
<keyword evidence="2" id="KW-1185">Reference proteome</keyword>
<dbReference type="OrthoDB" id="6136790at2759"/>
<evidence type="ECO:0000313" key="2">
    <source>
        <dbReference type="Proteomes" id="UP001153709"/>
    </source>
</evidence>
<dbReference type="AlphaFoldDB" id="A0A9N9T8D7"/>